<evidence type="ECO:0000313" key="2">
    <source>
        <dbReference type="Proteomes" id="UP000002745"/>
    </source>
</evidence>
<dbReference type="Proteomes" id="UP000002745">
    <property type="component" value="Chromosome"/>
</dbReference>
<dbReference type="AlphaFoldDB" id="C6XP10"/>
<reference evidence="2" key="1">
    <citation type="journal article" date="2011" name="J. Bacteriol.">
        <title>Genome sequences of eight morphologically diverse alphaproteobacteria.</title>
        <authorList>
            <consortium name="US DOE Joint Genome Institute"/>
            <person name="Brown P.J."/>
            <person name="Kysela D.T."/>
            <person name="Buechlein A."/>
            <person name="Hemmerich C."/>
            <person name="Brun Y.V."/>
        </authorList>
    </citation>
    <scope>NUCLEOTIDE SEQUENCE [LARGE SCALE GENOMIC DNA]</scope>
    <source>
        <strain evidence="2">ATCC 49814 / DSM 5838 / IFAM 1418</strain>
    </source>
</reference>
<sequence>MSPLSIMLVPRQNGHSGNTIQFELNYQLEYMHSCLIS</sequence>
<evidence type="ECO:0000313" key="1">
    <source>
        <dbReference type="EMBL" id="ACT60190.1"/>
    </source>
</evidence>
<keyword evidence="2" id="KW-1185">Reference proteome</keyword>
<dbReference type="KEGG" id="hba:Hbal_2515"/>
<dbReference type="STRING" id="582402.Hbal_2515"/>
<name>C6XP10_HIRBI</name>
<organism evidence="1 2">
    <name type="scientific">Hirschia baltica (strain ATCC 49814 / DSM 5838 / IFAM 1418)</name>
    <dbReference type="NCBI Taxonomy" id="582402"/>
    <lineage>
        <taxon>Bacteria</taxon>
        <taxon>Pseudomonadati</taxon>
        <taxon>Pseudomonadota</taxon>
        <taxon>Alphaproteobacteria</taxon>
        <taxon>Hyphomonadales</taxon>
        <taxon>Hyphomonadaceae</taxon>
        <taxon>Hirschia</taxon>
    </lineage>
</organism>
<dbReference type="EMBL" id="CP001678">
    <property type="protein sequence ID" value="ACT60190.1"/>
    <property type="molecule type" value="Genomic_DNA"/>
</dbReference>
<dbReference type="HOGENOM" id="CLU_3344532_0_0_5"/>
<accession>C6XP10</accession>
<protein>
    <submittedName>
        <fullName evidence="1">Uncharacterized protein</fullName>
    </submittedName>
</protein>
<proteinExistence type="predicted"/>
<gene>
    <name evidence="1" type="ordered locus">Hbal_2515</name>
</gene>